<evidence type="ECO:0000259" key="8">
    <source>
        <dbReference type="PROSITE" id="PS50023"/>
    </source>
</evidence>
<accession>A0A0C2HDP9</accession>
<dbReference type="AlphaFoldDB" id="A0A0C2HDP9"/>
<comment type="subcellular location">
    <subcellularLocation>
        <location evidence="4">Cytoplasm</location>
        <location evidence="4">Myofibril</location>
        <location evidence="4">Sarcomere</location>
        <location evidence="4">M line</location>
    </subcellularLocation>
</comment>
<evidence type="ECO:0000256" key="5">
    <source>
        <dbReference type="PROSITE-ProRule" id="PRU00125"/>
    </source>
</evidence>
<protein>
    <submittedName>
        <fullName evidence="9">LIM domain protein</fullName>
    </submittedName>
</protein>
<keyword evidence="1 5" id="KW-0479">Metal-binding</keyword>
<keyword evidence="3 5" id="KW-0440">LIM domain</keyword>
<feature type="compositionally biased region" description="Basic and acidic residues" evidence="7">
    <location>
        <begin position="80"/>
        <end position="103"/>
    </location>
</feature>
<keyword evidence="2 5" id="KW-0862">Zinc</keyword>
<keyword evidence="10" id="KW-1185">Reference proteome</keyword>
<reference evidence="9 10" key="1">
    <citation type="submission" date="2013-12" db="EMBL/GenBank/DDBJ databases">
        <title>Draft genome of the parsitic nematode Ancylostoma duodenale.</title>
        <authorList>
            <person name="Mitreva M."/>
        </authorList>
    </citation>
    <scope>NUCLEOTIDE SEQUENCE [LARGE SCALE GENOMIC DNA]</scope>
    <source>
        <strain evidence="9 10">Zhejiang</strain>
    </source>
</reference>
<feature type="domain" description="LIM zinc-binding" evidence="8">
    <location>
        <begin position="305"/>
        <end position="371"/>
    </location>
</feature>
<evidence type="ECO:0000256" key="3">
    <source>
        <dbReference type="ARBA" id="ARBA00023038"/>
    </source>
</evidence>
<dbReference type="SMART" id="SM00132">
    <property type="entry name" value="LIM"/>
    <property type="match status" value="1"/>
</dbReference>
<dbReference type="PROSITE" id="PS00478">
    <property type="entry name" value="LIM_DOMAIN_1"/>
    <property type="match status" value="1"/>
</dbReference>
<dbReference type="Proteomes" id="UP000054047">
    <property type="component" value="Unassembled WGS sequence"/>
</dbReference>
<dbReference type="Pfam" id="PF00412">
    <property type="entry name" value="LIM"/>
    <property type="match status" value="1"/>
</dbReference>
<feature type="region of interest" description="Disordered" evidence="7">
    <location>
        <begin position="52"/>
        <end position="109"/>
    </location>
</feature>
<evidence type="ECO:0000256" key="2">
    <source>
        <dbReference type="ARBA" id="ARBA00022833"/>
    </source>
</evidence>
<dbReference type="FunFam" id="2.10.110.10:FF:000009">
    <property type="entry name" value="Paxillin isoform 1"/>
    <property type="match status" value="1"/>
</dbReference>
<gene>
    <name evidence="9" type="ORF">ANCDUO_01993</name>
</gene>
<dbReference type="GO" id="GO:0046872">
    <property type="term" value="F:metal ion binding"/>
    <property type="evidence" value="ECO:0007669"/>
    <property type="project" value="UniProtKB-KW"/>
</dbReference>
<dbReference type="OrthoDB" id="15567at2759"/>
<evidence type="ECO:0000313" key="10">
    <source>
        <dbReference type="Proteomes" id="UP000054047"/>
    </source>
</evidence>
<dbReference type="Gene3D" id="2.10.110.10">
    <property type="entry name" value="Cysteine Rich Protein"/>
    <property type="match status" value="1"/>
</dbReference>
<dbReference type="EMBL" id="KN726605">
    <property type="protein sequence ID" value="KIH67671.1"/>
    <property type="molecule type" value="Genomic_DNA"/>
</dbReference>
<evidence type="ECO:0000256" key="4">
    <source>
        <dbReference type="ARBA" id="ARBA00037833"/>
    </source>
</evidence>
<proteinExistence type="predicted"/>
<keyword evidence="6" id="KW-0175">Coiled coil</keyword>
<organism evidence="9 10">
    <name type="scientific">Ancylostoma duodenale</name>
    <dbReference type="NCBI Taxonomy" id="51022"/>
    <lineage>
        <taxon>Eukaryota</taxon>
        <taxon>Metazoa</taxon>
        <taxon>Ecdysozoa</taxon>
        <taxon>Nematoda</taxon>
        <taxon>Chromadorea</taxon>
        <taxon>Rhabditida</taxon>
        <taxon>Rhabditina</taxon>
        <taxon>Rhabditomorpha</taxon>
        <taxon>Strongyloidea</taxon>
        <taxon>Ancylostomatidae</taxon>
        <taxon>Ancylostomatinae</taxon>
        <taxon>Ancylostoma</taxon>
    </lineage>
</organism>
<evidence type="ECO:0000256" key="7">
    <source>
        <dbReference type="SAM" id="MobiDB-lite"/>
    </source>
</evidence>
<feature type="compositionally biased region" description="Basic and acidic residues" evidence="7">
    <location>
        <begin position="54"/>
        <end position="72"/>
    </location>
</feature>
<dbReference type="PROSITE" id="PS50023">
    <property type="entry name" value="LIM_DOMAIN_2"/>
    <property type="match status" value="1"/>
</dbReference>
<dbReference type="GO" id="GO:0055120">
    <property type="term" value="C:striated muscle dense body"/>
    <property type="evidence" value="ECO:0007669"/>
    <property type="project" value="UniProtKB-ARBA"/>
</dbReference>
<evidence type="ECO:0000313" key="9">
    <source>
        <dbReference type="EMBL" id="KIH67671.1"/>
    </source>
</evidence>
<name>A0A0C2HDP9_9BILA</name>
<evidence type="ECO:0000256" key="6">
    <source>
        <dbReference type="SAM" id="Coils"/>
    </source>
</evidence>
<evidence type="ECO:0000256" key="1">
    <source>
        <dbReference type="ARBA" id="ARBA00022723"/>
    </source>
</evidence>
<dbReference type="GO" id="GO:0031430">
    <property type="term" value="C:M band"/>
    <property type="evidence" value="ECO:0007669"/>
    <property type="project" value="UniProtKB-SubCell"/>
</dbReference>
<dbReference type="CDD" id="cd09339">
    <property type="entry name" value="LIM4_Paxillin_like"/>
    <property type="match status" value="1"/>
</dbReference>
<dbReference type="InterPro" id="IPR001781">
    <property type="entry name" value="Znf_LIM"/>
</dbReference>
<sequence>MERLEIETTPQSAEALLHGVLHVRCFITREYKIYLEKPIRMTAVSPVSTHSYHWRSESRQTQHTEPHLRTDSRASNAPDPVERHVQRWRSESRSSNKVFRNEEEPSQQDEIVSGTLTALKDDVEQTTEIIRRKQQQMRMERRQFQTEMEVTGRVSISPTDEWLSTRLRTVSTEDMNRELGKIKEDQRQNAVTDTLAALVYDVNATAEVLRRGSQGKDKGGRRSTHKEEIEYRLRLTPAAEDERPFPAPRKRQVQEEKFTVDEVSRDYGMAMSESQTNSLRRMRARSETPRRTLQIEGSPPPPPPVVCAYCNEEIDGPILTALAPNSERAQKFHTYHFMCCYCQKALNMHGTFREHDRRPYCHDCFYRLYNGLRYEPDEHQATIEKLI</sequence>
<feature type="coiled-coil region" evidence="6">
    <location>
        <begin position="116"/>
        <end position="143"/>
    </location>
</feature>